<name>A0A7I7QAX1_9MYCO</name>
<accession>A0A7I7QAX1</accession>
<dbReference type="Proteomes" id="UP000467130">
    <property type="component" value="Chromosome"/>
</dbReference>
<dbReference type="EMBL" id="AP022587">
    <property type="protein sequence ID" value="BBY23443.1"/>
    <property type="molecule type" value="Genomic_DNA"/>
</dbReference>
<protein>
    <submittedName>
        <fullName evidence="1">Uncharacterized protein</fullName>
    </submittedName>
</protein>
<keyword evidence="2" id="KW-1185">Reference proteome</keyword>
<dbReference type="KEGG" id="msto:MSTO_36480"/>
<dbReference type="AlphaFoldDB" id="A0A7I7QAX1"/>
<proteinExistence type="predicted"/>
<reference evidence="1 2" key="1">
    <citation type="journal article" date="2019" name="Emerg. Microbes Infect.">
        <title>Comprehensive subspecies identification of 175 nontuberculous mycobacteria species based on 7547 genomic profiles.</title>
        <authorList>
            <person name="Matsumoto Y."/>
            <person name="Kinjo T."/>
            <person name="Motooka D."/>
            <person name="Nabeya D."/>
            <person name="Jung N."/>
            <person name="Uechi K."/>
            <person name="Horii T."/>
            <person name="Iida T."/>
            <person name="Fujita J."/>
            <person name="Nakamura S."/>
        </authorList>
    </citation>
    <scope>NUCLEOTIDE SEQUENCE [LARGE SCALE GENOMIC DNA]</scope>
    <source>
        <strain evidence="1 2">JCM 17783</strain>
    </source>
</reference>
<organism evidence="1 2">
    <name type="scientific">Mycobacterium stomatepiae</name>
    <dbReference type="NCBI Taxonomy" id="470076"/>
    <lineage>
        <taxon>Bacteria</taxon>
        <taxon>Bacillati</taxon>
        <taxon>Actinomycetota</taxon>
        <taxon>Actinomycetes</taxon>
        <taxon>Mycobacteriales</taxon>
        <taxon>Mycobacteriaceae</taxon>
        <taxon>Mycobacterium</taxon>
        <taxon>Mycobacterium simiae complex</taxon>
    </lineage>
</organism>
<evidence type="ECO:0000313" key="2">
    <source>
        <dbReference type="Proteomes" id="UP000467130"/>
    </source>
</evidence>
<dbReference type="RefSeq" id="WP_264078211.1">
    <property type="nucleotide sequence ID" value="NZ_JACKSO010000031.1"/>
</dbReference>
<gene>
    <name evidence="1" type="ORF">MSTO_36480</name>
</gene>
<sequence>MTTSTDAATAQLVLWRADANPHYKRAIMSARYDRAVRLRATAMTIRTELARVPRLPLPNTVNYSTSRWIELIERVATLDCDRAARYEALTSLINSCETVIASVAHHSDSQLERLAGDLNEVMDNVAHVATRLDGARNPAEAIKRGVTDVWQELIPLRESYDEIRQAQDWIMAGDFHTTSAPTTYTSDGSASGPVLADFNEILSTFGRRFGTADWSRARDNA</sequence>
<evidence type="ECO:0000313" key="1">
    <source>
        <dbReference type="EMBL" id="BBY23443.1"/>
    </source>
</evidence>